<comment type="caution">
    <text evidence="3">The sequence shown here is derived from an EMBL/GenBank/DDBJ whole genome shotgun (WGS) entry which is preliminary data.</text>
</comment>
<reference evidence="3" key="1">
    <citation type="submission" date="2023-07" db="EMBL/GenBank/DDBJ databases">
        <title>Marinobacter sp. chi1 genome sequencing and assembly.</title>
        <authorList>
            <person name="Park S."/>
        </authorList>
    </citation>
    <scope>NUCLEOTIDE SEQUENCE</scope>
    <source>
        <strain evidence="3">Chi1</strain>
    </source>
</reference>
<organism evidence="3 4">
    <name type="scientific">Marinobacter suaedae</name>
    <dbReference type="NCBI Taxonomy" id="3057675"/>
    <lineage>
        <taxon>Bacteria</taxon>
        <taxon>Pseudomonadati</taxon>
        <taxon>Pseudomonadota</taxon>
        <taxon>Gammaproteobacteria</taxon>
        <taxon>Pseudomonadales</taxon>
        <taxon>Marinobacteraceae</taxon>
        <taxon>Marinobacter</taxon>
    </lineage>
</organism>
<evidence type="ECO:0000313" key="4">
    <source>
        <dbReference type="Proteomes" id="UP001168640"/>
    </source>
</evidence>
<evidence type="ECO:0000313" key="3">
    <source>
        <dbReference type="EMBL" id="MDO3721777.1"/>
    </source>
</evidence>
<keyword evidence="1" id="KW-0732">Signal</keyword>
<evidence type="ECO:0000259" key="2">
    <source>
        <dbReference type="Pfam" id="PF13205"/>
    </source>
</evidence>
<dbReference type="Proteomes" id="UP001168640">
    <property type="component" value="Unassembled WGS sequence"/>
</dbReference>
<protein>
    <submittedName>
        <fullName evidence="3">Ig-like domain-containing protein</fullName>
    </submittedName>
</protein>
<dbReference type="RefSeq" id="WP_302909585.1">
    <property type="nucleotide sequence ID" value="NZ_JAUMIS010000001.1"/>
</dbReference>
<keyword evidence="4" id="KW-1185">Reference proteome</keyword>
<gene>
    <name evidence="3" type="ORF">QVZ43_08560</name>
</gene>
<dbReference type="Pfam" id="PF13205">
    <property type="entry name" value="Big_5"/>
    <property type="match status" value="2"/>
</dbReference>
<accession>A0ABT8W0N5</accession>
<dbReference type="InterPro" id="IPR014755">
    <property type="entry name" value="Cu-Rt/internalin_Ig-like"/>
</dbReference>
<dbReference type="InterPro" id="IPR032812">
    <property type="entry name" value="SbsA_Ig"/>
</dbReference>
<dbReference type="Gene3D" id="2.60.40.3710">
    <property type="match status" value="1"/>
</dbReference>
<dbReference type="PROSITE" id="PS51257">
    <property type="entry name" value="PROKAR_LIPOPROTEIN"/>
    <property type="match status" value="1"/>
</dbReference>
<name>A0ABT8W0N5_9GAMM</name>
<feature type="domain" description="SbsA Ig-like" evidence="2">
    <location>
        <begin position="29"/>
        <end position="138"/>
    </location>
</feature>
<evidence type="ECO:0000256" key="1">
    <source>
        <dbReference type="ARBA" id="ARBA00022729"/>
    </source>
</evidence>
<proteinExistence type="predicted"/>
<feature type="domain" description="SbsA Ig-like" evidence="2">
    <location>
        <begin position="492"/>
        <end position="597"/>
    </location>
</feature>
<dbReference type="Gene3D" id="2.60.40.1220">
    <property type="match status" value="1"/>
</dbReference>
<sequence>MKLKQPAVLIPTLLLAACGGEEQTMKEPTPPASVVYSYPADGQTGVSPSSDIILRFSHSLADSEEELKDKILVSQGENPVDFTATRLDQGRSLKITPTNGLETRAHYSVEFTDSLAALGASAISTPNAVGAEGVQFSTRGEYTGIASLDHMGERFAVEQMIPSPGHHFQPMDFSTFRLMLSQPVHPDWRNQGGKIRLQDANGEPVPTNVLVDNNRIVIDPCMTDTISHCGTKKDELASDQSYTLTIQNLPNLAGTDVLNFNETFTPRESGPTVVLLQHLVDSGLQEGASHADARKSVLNGQVINGVTLNSVLLGNAGPAQQAGGLFAELAYAPSFAADEALPLRIPRGSLLTGTNLDVRINGQVQVVNAETGVDQNTGELSVTMLTDASGYLSPNPYTDDLNAPRHVTLFMDVAMHSAEAQPNASLSQNLLGVELHGIAIVQDGVLTIDAIGTVEPELLGQEYANATIAFRIEAATDVDSALDAEELWRPDNTSPTLISWMPGAEDSLPAGRQSMQRPGDPVILNFDEPLDPASLDSGITLFANGAPVPDLSIKLDGTVVVINPEGGLKHGAAYELSTDGLTDMAGNPVTEAPLSFTLDDIGTGNSGVTQRSPLALTTYPGYPCVTHNLDLANGSHGFCNDAVSQSGGSLNYPDGQSPDELPVTELPADRPITVVFSQSMDLASIHAGTFVVEQVSGDLISSSPVAGRLEKSNQRIRFFPDQPWQEGQLYRYTLASQQNGQCATNGSEPSFICGDNGLALQTDLLVNPVDVGGPDLSIYFRGTATTDTVFTALRNLPVRDTNSNYEIDCGALGGQNCLEPFSHTGDGQGGYLPSANATKLIVNPDREPSVLGSSKSEARVGCRTSGADCPTNKFIYQTYGLNTEIIGPAVDPETGKPGVRVYLYPTLLATTSVDVFLEDGNGLTDVLLDPDDPQVTGPQILRMRYAKDDPSCTEEPCRRSGLIPGMIIENDEGKPTFKASAALTLDAPELHLPLGGILRHNLFSYPFTLNIEGPITFFDDGRMQIEQRNIVDPDRGFDAPQINVLVTTESDALNATLDFGSCLLGLLSFDLGGCQDLLDPPASDEDGAVFIPLMIPDGGLYLNFISNPVHELPATP</sequence>
<dbReference type="EMBL" id="JAUMIS010000001">
    <property type="protein sequence ID" value="MDO3721777.1"/>
    <property type="molecule type" value="Genomic_DNA"/>
</dbReference>